<protein>
    <submittedName>
        <fullName evidence="2">Flp pilus-assembly TadE/G-like family protein</fullName>
    </submittedName>
</protein>
<dbReference type="InterPro" id="IPR021202">
    <property type="entry name" value="Rv3654c-like"/>
</dbReference>
<evidence type="ECO:0000313" key="3">
    <source>
        <dbReference type="Proteomes" id="UP000469185"/>
    </source>
</evidence>
<dbReference type="RefSeq" id="WP_163818534.1">
    <property type="nucleotide sequence ID" value="NZ_JAAGOB010000005.1"/>
</dbReference>
<dbReference type="Proteomes" id="UP000469185">
    <property type="component" value="Unassembled WGS sequence"/>
</dbReference>
<accession>A0A6N9YLF3</accession>
<sequence>MSHRCATNAPAPAPRLGGERGAGTVLVLMVIALTVTAFMVAAVMVSGQSARRQAAAAADLAALAAAVQLSQGPDAACAAAETVARANGAQLHECSVHGVEVEVLVRVAVAGAGATWLPAQERRARAGPG</sequence>
<dbReference type="AlphaFoldDB" id="A0A6N9YLF3"/>
<evidence type="ECO:0000256" key="1">
    <source>
        <dbReference type="SAM" id="Phobius"/>
    </source>
</evidence>
<organism evidence="2 3">
    <name type="scientific">Phytoactinopolyspora alkaliphila</name>
    <dbReference type="NCBI Taxonomy" id="1783498"/>
    <lineage>
        <taxon>Bacteria</taxon>
        <taxon>Bacillati</taxon>
        <taxon>Actinomycetota</taxon>
        <taxon>Actinomycetes</taxon>
        <taxon>Jiangellales</taxon>
        <taxon>Jiangellaceae</taxon>
        <taxon>Phytoactinopolyspora</taxon>
    </lineage>
</organism>
<proteinExistence type="predicted"/>
<evidence type="ECO:0000313" key="2">
    <source>
        <dbReference type="EMBL" id="NED95750.1"/>
    </source>
</evidence>
<keyword evidence="1" id="KW-0812">Transmembrane</keyword>
<dbReference type="EMBL" id="JAAGOB010000005">
    <property type="protein sequence ID" value="NED95750.1"/>
    <property type="molecule type" value="Genomic_DNA"/>
</dbReference>
<feature type="transmembrane region" description="Helical" evidence="1">
    <location>
        <begin position="22"/>
        <end position="45"/>
    </location>
</feature>
<keyword evidence="1" id="KW-1133">Transmembrane helix</keyword>
<reference evidence="2 3" key="1">
    <citation type="submission" date="2020-02" db="EMBL/GenBank/DDBJ databases">
        <authorList>
            <person name="Li X.-J."/>
            <person name="Feng X.-M."/>
        </authorList>
    </citation>
    <scope>NUCLEOTIDE SEQUENCE [LARGE SCALE GENOMIC DNA]</scope>
    <source>
        <strain evidence="2 3">CGMCC 4.7225</strain>
    </source>
</reference>
<keyword evidence="3" id="KW-1185">Reference proteome</keyword>
<keyword evidence="1" id="KW-0472">Membrane</keyword>
<comment type="caution">
    <text evidence="2">The sequence shown here is derived from an EMBL/GenBank/DDBJ whole genome shotgun (WGS) entry which is preliminary data.</text>
</comment>
<gene>
    <name evidence="2" type="ORF">G1H11_10540</name>
</gene>
<dbReference type="NCBIfam" id="TIGR03816">
    <property type="entry name" value="tadE_like_DECH"/>
    <property type="match status" value="1"/>
</dbReference>
<name>A0A6N9YLF3_9ACTN</name>